<protein>
    <recommendedName>
        <fullName evidence="2">Outer membrane protein beta-barrel domain-containing protein</fullName>
    </recommendedName>
</protein>
<dbReference type="Proteomes" id="UP000535182">
    <property type="component" value="Unassembled WGS sequence"/>
</dbReference>
<dbReference type="EMBL" id="JACHEB010000017">
    <property type="protein sequence ID" value="MBB5331713.1"/>
    <property type="molecule type" value="Genomic_DNA"/>
</dbReference>
<reference evidence="3 4" key="1">
    <citation type="submission" date="2020-08" db="EMBL/GenBank/DDBJ databases">
        <title>Genomic Encyclopedia of Type Strains, Phase IV (KMG-V): Genome sequencing to study the core and pangenomes of soil and plant-associated prokaryotes.</title>
        <authorList>
            <person name="Whitman W."/>
        </authorList>
    </citation>
    <scope>NUCLEOTIDE SEQUENCE [LARGE SCALE GENOMIC DNA]</scope>
    <source>
        <strain evidence="3 4">X5P2</strain>
    </source>
</reference>
<comment type="caution">
    <text evidence="3">The sequence shown here is derived from an EMBL/GenBank/DDBJ whole genome shotgun (WGS) entry which is preliminary data.</text>
</comment>
<evidence type="ECO:0000313" key="4">
    <source>
        <dbReference type="Proteomes" id="UP000535182"/>
    </source>
</evidence>
<keyword evidence="4" id="KW-1185">Reference proteome</keyword>
<keyword evidence="1" id="KW-0732">Signal</keyword>
<dbReference type="Gene3D" id="2.40.160.20">
    <property type="match status" value="1"/>
</dbReference>
<dbReference type="Pfam" id="PF13505">
    <property type="entry name" value="OMP_b-brl"/>
    <property type="match status" value="1"/>
</dbReference>
<gene>
    <name evidence="3" type="ORF">HDF14_005362</name>
</gene>
<sequence length="280" mass="31221">MAQHKSVTAEYIAELNTGFQTKAKRVEEPGLDWPKVQKRLVTGTFPYKTALDRVEQGWTHDEIETELRIRTGFEAGHPLPLPRVIAPQNSLGITNSLGGSLLKRHTFICCIACVLSLATWSHAQAVPTATSTSQIQIGAAGTFINSDYSKNQKGFSIYGDFDFFHNVGIEGDIHFALITPADISENSYLLGPRYSWHYKRFHPYAKALFGIGRFGFQQGYFPSASTSTHGQFALGGGLDFKVSRHINVRAFDVEFERWPNFPPNGLTPIVYNFGVAYVLR</sequence>
<feature type="domain" description="Outer membrane protein beta-barrel" evidence="2">
    <location>
        <begin position="112"/>
        <end position="277"/>
    </location>
</feature>
<dbReference type="RefSeq" id="WP_183981518.1">
    <property type="nucleotide sequence ID" value="NZ_JACHEB010000017.1"/>
</dbReference>
<organism evidence="3 4">
    <name type="scientific">Tunturiibacter gelidiferens</name>
    <dbReference type="NCBI Taxonomy" id="3069689"/>
    <lineage>
        <taxon>Bacteria</taxon>
        <taxon>Pseudomonadati</taxon>
        <taxon>Acidobacteriota</taxon>
        <taxon>Terriglobia</taxon>
        <taxon>Terriglobales</taxon>
        <taxon>Acidobacteriaceae</taxon>
        <taxon>Tunturiibacter</taxon>
    </lineage>
</organism>
<proteinExistence type="predicted"/>
<accession>A0A9X0QJT8</accession>
<dbReference type="InterPro" id="IPR011250">
    <property type="entry name" value="OMP/PagP_B-barrel"/>
</dbReference>
<evidence type="ECO:0000259" key="2">
    <source>
        <dbReference type="Pfam" id="PF13505"/>
    </source>
</evidence>
<dbReference type="InterPro" id="IPR027385">
    <property type="entry name" value="Beta-barrel_OMP"/>
</dbReference>
<name>A0A9X0QJT8_9BACT</name>
<evidence type="ECO:0000256" key="1">
    <source>
        <dbReference type="ARBA" id="ARBA00022729"/>
    </source>
</evidence>
<evidence type="ECO:0000313" key="3">
    <source>
        <dbReference type="EMBL" id="MBB5331713.1"/>
    </source>
</evidence>
<dbReference type="AlphaFoldDB" id="A0A9X0QJT8"/>
<dbReference type="SUPFAM" id="SSF56925">
    <property type="entry name" value="OMPA-like"/>
    <property type="match status" value="1"/>
</dbReference>